<reference evidence="1 2" key="1">
    <citation type="submission" date="2016-12" db="EMBL/GenBank/DDBJ databases">
        <title>The genomes of Aspergillus section Nigri reveals drivers in fungal speciation.</title>
        <authorList>
            <consortium name="DOE Joint Genome Institute"/>
            <person name="Vesth T.C."/>
            <person name="Nybo J."/>
            <person name="Theobald S."/>
            <person name="Brandl J."/>
            <person name="Frisvad J.C."/>
            <person name="Nielsen K.F."/>
            <person name="Lyhne E.K."/>
            <person name="Kogle M.E."/>
            <person name="Kuo A."/>
            <person name="Riley R."/>
            <person name="Clum A."/>
            <person name="Nolan M."/>
            <person name="Lipzen A."/>
            <person name="Salamov A."/>
            <person name="Henrissat B."/>
            <person name="Wiebenga A."/>
            <person name="De Vries R.P."/>
            <person name="Grigoriev I.V."/>
            <person name="Mortensen U.H."/>
            <person name="Andersen M.R."/>
            <person name="Baker S.E."/>
        </authorList>
    </citation>
    <scope>NUCLEOTIDE SEQUENCE [LARGE SCALE GENOMIC DNA]</scope>
    <source>
        <strain evidence="1 2">CBS 115572</strain>
    </source>
</reference>
<comment type="caution">
    <text evidence="1">The sequence shown here is derived from an EMBL/GenBank/DDBJ whole genome shotgun (WGS) entry which is preliminary data.</text>
</comment>
<name>A0A317WSW9_9EURO</name>
<dbReference type="GeneID" id="37113823"/>
<organism evidence="1 2">
    <name type="scientific">Aspergillus sclerotioniger CBS 115572</name>
    <dbReference type="NCBI Taxonomy" id="1450535"/>
    <lineage>
        <taxon>Eukaryota</taxon>
        <taxon>Fungi</taxon>
        <taxon>Dikarya</taxon>
        <taxon>Ascomycota</taxon>
        <taxon>Pezizomycotina</taxon>
        <taxon>Eurotiomycetes</taxon>
        <taxon>Eurotiomycetidae</taxon>
        <taxon>Eurotiales</taxon>
        <taxon>Aspergillaceae</taxon>
        <taxon>Aspergillus</taxon>
        <taxon>Aspergillus subgen. Circumdati</taxon>
    </lineage>
</organism>
<gene>
    <name evidence="1" type="ORF">BO94DRAFT_535032</name>
</gene>
<dbReference type="InterPro" id="IPR045864">
    <property type="entry name" value="aa-tRNA-synth_II/BPL/LPL"/>
</dbReference>
<keyword evidence="2" id="KW-1185">Reference proteome</keyword>
<dbReference type="RefSeq" id="XP_025467801.1">
    <property type="nucleotide sequence ID" value="XM_025611680.1"/>
</dbReference>
<dbReference type="STRING" id="1450535.A0A317WSW9"/>
<protein>
    <submittedName>
        <fullName evidence="1">Uncharacterized protein</fullName>
    </submittedName>
</protein>
<accession>A0A317WSW9</accession>
<dbReference type="EMBL" id="MSFK01000013">
    <property type="protein sequence ID" value="PWY88018.1"/>
    <property type="molecule type" value="Genomic_DNA"/>
</dbReference>
<proteinExistence type="predicted"/>
<dbReference type="Gene3D" id="3.30.930.10">
    <property type="entry name" value="Bira Bifunctional Protein, Domain 2"/>
    <property type="match status" value="1"/>
</dbReference>
<dbReference type="Proteomes" id="UP000246702">
    <property type="component" value="Unassembled WGS sequence"/>
</dbReference>
<dbReference type="SUPFAM" id="SSF55681">
    <property type="entry name" value="Class II aaRS and biotin synthetases"/>
    <property type="match status" value="1"/>
</dbReference>
<evidence type="ECO:0000313" key="2">
    <source>
        <dbReference type="Proteomes" id="UP000246702"/>
    </source>
</evidence>
<dbReference type="AlphaFoldDB" id="A0A317WSW9"/>
<sequence length="68" mass="7661">MSTSQSMWDPTMLDNWHLRLRGEKASAVVKVRAAVELAFHVAFKEMRFTKVSPPALVQAPSRGRCNAF</sequence>
<evidence type="ECO:0000313" key="1">
    <source>
        <dbReference type="EMBL" id="PWY88018.1"/>
    </source>
</evidence>